<dbReference type="CDD" id="cd01559">
    <property type="entry name" value="ADCL_like"/>
    <property type="match status" value="1"/>
</dbReference>
<keyword evidence="16" id="KW-1185">Reference proteome</keyword>
<evidence type="ECO:0000256" key="4">
    <source>
        <dbReference type="ARBA" id="ARBA00022898"/>
    </source>
</evidence>
<dbReference type="InterPro" id="IPR043131">
    <property type="entry name" value="BCAT-like_N"/>
</dbReference>
<name>A0A1M4Y1I8_VIBGA</name>
<evidence type="ECO:0000256" key="6">
    <source>
        <dbReference type="ARBA" id="ARBA00023239"/>
    </source>
</evidence>
<organism evidence="15 16">
    <name type="scientific">Vibrio gazogenes DSM 21264 = NBRC 103151</name>
    <dbReference type="NCBI Taxonomy" id="1123492"/>
    <lineage>
        <taxon>Bacteria</taxon>
        <taxon>Pseudomonadati</taxon>
        <taxon>Pseudomonadota</taxon>
        <taxon>Gammaproteobacteria</taxon>
        <taxon>Vibrionales</taxon>
        <taxon>Vibrionaceae</taxon>
        <taxon>Vibrio</taxon>
    </lineage>
</organism>
<sequence length="268" mass="29991">MILIDGMPVSSIPADDRSFQYGDGCFSTILTIDGQMQHWLYHQQRMEDCLNILQIPYPDWDEVARWINQVVVMTPKAGIKIHISRGSGGRGYSPSTIPSPRVTVQSFDYPKHYDALISDGIQLGVCQRRLGHNPLLAGHKHNNRLEQILLKAEAETSGYMDAVALDLYDQVIETTMANLFWFRDNVLHTPDLTLAGVAGVMRRVVLDIATQQGIALNISHFSLDDLLGADEIFMTNSILGVAPVVQIQSACFVLGERVRDLQKRVNWC</sequence>
<comment type="catalytic activity">
    <reaction evidence="9">
        <text>4-amino-4-deoxychorismate = 4-aminobenzoate + pyruvate + H(+)</text>
        <dbReference type="Rhea" id="RHEA:16201"/>
        <dbReference type="ChEBI" id="CHEBI:15361"/>
        <dbReference type="ChEBI" id="CHEBI:15378"/>
        <dbReference type="ChEBI" id="CHEBI:17836"/>
        <dbReference type="ChEBI" id="CHEBI:58406"/>
        <dbReference type="EC" id="4.1.3.38"/>
    </reaction>
</comment>
<evidence type="ECO:0000256" key="13">
    <source>
        <dbReference type="RuleBase" id="RU004106"/>
    </source>
</evidence>
<comment type="similarity">
    <text evidence="2 13">Belongs to the class-IV pyridoxal-phosphate-dependent aminotransferase family.</text>
</comment>
<evidence type="ECO:0000256" key="10">
    <source>
        <dbReference type="ARBA" id="ARBA00054027"/>
    </source>
</evidence>
<dbReference type="SUPFAM" id="SSF56752">
    <property type="entry name" value="D-aminoacid aminotransferase-like PLP-dependent enzymes"/>
    <property type="match status" value="1"/>
</dbReference>
<evidence type="ECO:0000256" key="5">
    <source>
        <dbReference type="ARBA" id="ARBA00022909"/>
    </source>
</evidence>
<dbReference type="NCBIfam" id="NF004761">
    <property type="entry name" value="PRK06092.1"/>
    <property type="match status" value="1"/>
</dbReference>
<keyword evidence="6 15" id="KW-0456">Lyase</keyword>
<dbReference type="PROSITE" id="PS00770">
    <property type="entry name" value="AA_TRANSFER_CLASS_4"/>
    <property type="match status" value="1"/>
</dbReference>
<comment type="cofactor">
    <cofactor evidence="1 14">
        <name>pyridoxal 5'-phosphate</name>
        <dbReference type="ChEBI" id="CHEBI:597326"/>
    </cofactor>
</comment>
<dbReference type="InterPro" id="IPR001544">
    <property type="entry name" value="Aminotrans_IV"/>
</dbReference>
<dbReference type="Pfam" id="PF01063">
    <property type="entry name" value="Aminotran_4"/>
    <property type="match status" value="1"/>
</dbReference>
<comment type="function">
    <text evidence="10">Involved in the biosynthesis of p-aminobenzoate (PABA), a precursor of tetrahydrofolate. Converts 4-amino-4-deoxychorismate into 4-aminobenzoate (PABA) and pyruvate.</text>
</comment>
<dbReference type="EMBL" id="FQUH01000004">
    <property type="protein sequence ID" value="SHE99611.1"/>
    <property type="molecule type" value="Genomic_DNA"/>
</dbReference>
<dbReference type="GO" id="GO:0005829">
    <property type="term" value="C:cytosol"/>
    <property type="evidence" value="ECO:0007669"/>
    <property type="project" value="TreeGrafter"/>
</dbReference>
<dbReference type="NCBIfam" id="TIGR03461">
    <property type="entry name" value="pabC_Proteo"/>
    <property type="match status" value="1"/>
</dbReference>
<dbReference type="InterPro" id="IPR018300">
    <property type="entry name" value="Aminotrans_IV_CS"/>
</dbReference>
<dbReference type="InterPro" id="IPR036038">
    <property type="entry name" value="Aminotransferase-like"/>
</dbReference>
<evidence type="ECO:0000256" key="7">
    <source>
        <dbReference type="ARBA" id="ARBA00035633"/>
    </source>
</evidence>
<evidence type="ECO:0000256" key="2">
    <source>
        <dbReference type="ARBA" id="ARBA00009320"/>
    </source>
</evidence>
<dbReference type="Gene3D" id="3.20.10.10">
    <property type="entry name" value="D-amino Acid Aminotransferase, subunit A, domain 2"/>
    <property type="match status" value="1"/>
</dbReference>
<evidence type="ECO:0000256" key="8">
    <source>
        <dbReference type="ARBA" id="ARBA00035676"/>
    </source>
</evidence>
<dbReference type="FunFam" id="3.20.10.10:FF:000002">
    <property type="entry name" value="D-alanine aminotransferase"/>
    <property type="match status" value="1"/>
</dbReference>
<dbReference type="GO" id="GO:0008696">
    <property type="term" value="F:4-amino-4-deoxychorismate lyase activity"/>
    <property type="evidence" value="ECO:0007669"/>
    <property type="project" value="UniProtKB-UniRule"/>
</dbReference>
<dbReference type="GO" id="GO:0008153">
    <property type="term" value="P:4-aminobenzoate biosynthetic process"/>
    <property type="evidence" value="ECO:0007669"/>
    <property type="project" value="UniProtKB-UniRule"/>
</dbReference>
<dbReference type="GO" id="GO:0046656">
    <property type="term" value="P:folic acid biosynthetic process"/>
    <property type="evidence" value="ECO:0007669"/>
    <property type="project" value="UniProtKB-KW"/>
</dbReference>
<dbReference type="InterPro" id="IPR017824">
    <property type="entry name" value="Aminodeoxychorismate_lyase_IV"/>
</dbReference>
<reference evidence="16" key="1">
    <citation type="submission" date="2016-11" db="EMBL/GenBank/DDBJ databases">
        <authorList>
            <person name="Varghese N."/>
            <person name="Submissions S."/>
        </authorList>
    </citation>
    <scope>NUCLEOTIDE SEQUENCE [LARGE SCALE GENOMIC DNA]</scope>
    <source>
        <strain evidence="16">DSM 21264</strain>
    </source>
</reference>
<keyword evidence="4 14" id="KW-0663">Pyridoxal phosphate</keyword>
<protein>
    <recommendedName>
        <fullName evidence="11 12">Aminodeoxychorismate lyase</fullName>
        <ecNumber evidence="8 12">4.1.3.38</ecNumber>
    </recommendedName>
</protein>
<proteinExistence type="inferred from homology"/>
<evidence type="ECO:0000256" key="3">
    <source>
        <dbReference type="ARBA" id="ARBA00011738"/>
    </source>
</evidence>
<dbReference type="RefSeq" id="WP_072956902.1">
    <property type="nucleotide sequence ID" value="NZ_FQUH01000004.1"/>
</dbReference>
<evidence type="ECO:0000313" key="16">
    <source>
        <dbReference type="Proteomes" id="UP000184159"/>
    </source>
</evidence>
<evidence type="ECO:0000256" key="12">
    <source>
        <dbReference type="NCBIfam" id="TIGR03461"/>
    </source>
</evidence>
<dbReference type="AlphaFoldDB" id="A0A1M4Y1I8"/>
<dbReference type="InterPro" id="IPR043132">
    <property type="entry name" value="BCAT-like_C"/>
</dbReference>
<dbReference type="PANTHER" id="PTHR42743">
    <property type="entry name" value="AMINO-ACID AMINOTRANSFERASE"/>
    <property type="match status" value="1"/>
</dbReference>
<keyword evidence="5" id="KW-0289">Folate biosynthesis</keyword>
<evidence type="ECO:0000256" key="14">
    <source>
        <dbReference type="RuleBase" id="RU004516"/>
    </source>
</evidence>
<gene>
    <name evidence="15" type="ORF">SAMN02745781_01250</name>
</gene>
<comment type="subunit">
    <text evidence="3">Homodimer.</text>
</comment>
<evidence type="ECO:0000313" key="15">
    <source>
        <dbReference type="EMBL" id="SHE99611.1"/>
    </source>
</evidence>
<dbReference type="InterPro" id="IPR050571">
    <property type="entry name" value="Class-IV_PLP-Dep_Aminotrnsfr"/>
</dbReference>
<evidence type="ECO:0000256" key="11">
    <source>
        <dbReference type="ARBA" id="ARBA00069174"/>
    </source>
</evidence>
<dbReference type="Gene3D" id="3.30.470.10">
    <property type="match status" value="1"/>
</dbReference>
<dbReference type="Proteomes" id="UP000184159">
    <property type="component" value="Unassembled WGS sequence"/>
</dbReference>
<accession>A0A1M4Y1I8</accession>
<dbReference type="GO" id="GO:0030170">
    <property type="term" value="F:pyridoxal phosphate binding"/>
    <property type="evidence" value="ECO:0007669"/>
    <property type="project" value="InterPro"/>
</dbReference>
<evidence type="ECO:0000256" key="9">
    <source>
        <dbReference type="ARBA" id="ARBA00049529"/>
    </source>
</evidence>
<comment type="pathway">
    <text evidence="7">Cofactor biosynthesis; tetrahydrofolate biosynthesis; 4-aminobenzoate from chorismate: step 2/2.</text>
</comment>
<evidence type="ECO:0000256" key="1">
    <source>
        <dbReference type="ARBA" id="ARBA00001933"/>
    </source>
</evidence>
<dbReference type="PANTHER" id="PTHR42743:SF2">
    <property type="entry name" value="AMINODEOXYCHORISMATE LYASE"/>
    <property type="match status" value="1"/>
</dbReference>
<dbReference type="EC" id="4.1.3.38" evidence="8 12"/>